<dbReference type="FunFam" id="3.30.160.60:FF:002349">
    <property type="entry name" value="Zinc finger and BTB domain-containing 40"/>
    <property type="match status" value="1"/>
</dbReference>
<dbReference type="SUPFAM" id="SSF57667">
    <property type="entry name" value="beta-beta-alpha zinc fingers"/>
    <property type="match status" value="1"/>
</dbReference>
<dbReference type="SMART" id="SM00355">
    <property type="entry name" value="ZnF_C2H2"/>
    <property type="match status" value="3"/>
</dbReference>
<keyword evidence="4" id="KW-0862">Zinc</keyword>
<evidence type="ECO:0000256" key="1">
    <source>
        <dbReference type="ARBA" id="ARBA00022723"/>
    </source>
</evidence>
<dbReference type="FunFam" id="3.30.160.60:FF:000702">
    <property type="entry name" value="Transcription factor E4F1 isoform 1"/>
    <property type="match status" value="1"/>
</dbReference>
<evidence type="ECO:0000256" key="2">
    <source>
        <dbReference type="ARBA" id="ARBA00022737"/>
    </source>
</evidence>
<dbReference type="PROSITE" id="PS00028">
    <property type="entry name" value="ZINC_FINGER_C2H2_1"/>
    <property type="match status" value="2"/>
</dbReference>
<feature type="domain" description="C2H2-type" evidence="6">
    <location>
        <begin position="91"/>
        <end position="114"/>
    </location>
</feature>
<evidence type="ECO:0000256" key="3">
    <source>
        <dbReference type="ARBA" id="ARBA00022771"/>
    </source>
</evidence>
<proteinExistence type="predicted"/>
<dbReference type="PANTHER" id="PTHR24379:SF121">
    <property type="entry name" value="C2H2-TYPE DOMAIN-CONTAINING PROTEIN"/>
    <property type="match status" value="1"/>
</dbReference>
<evidence type="ECO:0000256" key="5">
    <source>
        <dbReference type="PROSITE-ProRule" id="PRU00042"/>
    </source>
</evidence>
<dbReference type="Pfam" id="PF00096">
    <property type="entry name" value="zf-C2H2"/>
    <property type="match status" value="2"/>
</dbReference>
<organism evidence="7 8">
    <name type="scientific">Tropilaelaps mercedesae</name>
    <dbReference type="NCBI Taxonomy" id="418985"/>
    <lineage>
        <taxon>Eukaryota</taxon>
        <taxon>Metazoa</taxon>
        <taxon>Ecdysozoa</taxon>
        <taxon>Arthropoda</taxon>
        <taxon>Chelicerata</taxon>
        <taxon>Arachnida</taxon>
        <taxon>Acari</taxon>
        <taxon>Parasitiformes</taxon>
        <taxon>Mesostigmata</taxon>
        <taxon>Gamasina</taxon>
        <taxon>Dermanyssoidea</taxon>
        <taxon>Laelapidae</taxon>
        <taxon>Tropilaelaps</taxon>
    </lineage>
</organism>
<evidence type="ECO:0000256" key="4">
    <source>
        <dbReference type="ARBA" id="ARBA00022833"/>
    </source>
</evidence>
<dbReference type="PANTHER" id="PTHR24379">
    <property type="entry name" value="KRAB AND ZINC FINGER DOMAIN-CONTAINING"/>
    <property type="match status" value="1"/>
</dbReference>
<dbReference type="InterPro" id="IPR013087">
    <property type="entry name" value="Znf_C2H2_type"/>
</dbReference>
<dbReference type="OrthoDB" id="6514546at2759"/>
<reference evidence="7 8" key="1">
    <citation type="journal article" date="2017" name="Gigascience">
        <title>Draft genome of the honey bee ectoparasitic mite, Tropilaelaps mercedesae, is shaped by the parasitic life history.</title>
        <authorList>
            <person name="Dong X."/>
            <person name="Armstrong S.D."/>
            <person name="Xia D."/>
            <person name="Makepeace B.L."/>
            <person name="Darby A.C."/>
            <person name="Kadowaki T."/>
        </authorList>
    </citation>
    <scope>NUCLEOTIDE SEQUENCE [LARGE SCALE GENOMIC DNA]</scope>
    <source>
        <strain evidence="7">Wuxi-XJTLU</strain>
    </source>
</reference>
<accession>A0A1V9X9X5</accession>
<dbReference type="PROSITE" id="PS50157">
    <property type="entry name" value="ZINC_FINGER_C2H2_2"/>
    <property type="match status" value="2"/>
</dbReference>
<comment type="caution">
    <text evidence="7">The sequence shown here is derived from an EMBL/GenBank/DDBJ whole genome shotgun (WGS) entry which is preliminary data.</text>
</comment>
<dbReference type="GO" id="GO:0008270">
    <property type="term" value="F:zinc ion binding"/>
    <property type="evidence" value="ECO:0007669"/>
    <property type="project" value="UniProtKB-KW"/>
</dbReference>
<dbReference type="EMBL" id="MNPL01017874">
    <property type="protein sequence ID" value="OQR70339.1"/>
    <property type="molecule type" value="Genomic_DNA"/>
</dbReference>
<dbReference type="STRING" id="418985.A0A1V9X9X5"/>
<sequence length="128" mass="14996">MTAEFLSGHSCSEDGNRNLIDPFYIDDDAPDKFRFACQLCTYRTNCASSFHRHIDAHSMHKGHRCQFCDKLFVDKNKLIRHERIHTGERPFACLHCNMTFNQKSSLHRHVKVRHFDLLQTVSMTLTDL</sequence>
<keyword evidence="3 5" id="KW-0863">Zinc-finger</keyword>
<protein>
    <submittedName>
        <fullName evidence="7">Zinc finger protein-like</fullName>
    </submittedName>
</protein>
<dbReference type="Gene3D" id="3.30.160.60">
    <property type="entry name" value="Classic Zinc Finger"/>
    <property type="match status" value="2"/>
</dbReference>
<evidence type="ECO:0000313" key="7">
    <source>
        <dbReference type="EMBL" id="OQR70339.1"/>
    </source>
</evidence>
<name>A0A1V9X9X5_9ACAR</name>
<keyword evidence="8" id="KW-1185">Reference proteome</keyword>
<dbReference type="InParanoid" id="A0A1V9X9X5"/>
<evidence type="ECO:0000259" key="6">
    <source>
        <dbReference type="PROSITE" id="PS50157"/>
    </source>
</evidence>
<dbReference type="Proteomes" id="UP000192247">
    <property type="component" value="Unassembled WGS sequence"/>
</dbReference>
<feature type="domain" description="C2H2-type" evidence="6">
    <location>
        <begin position="63"/>
        <end position="90"/>
    </location>
</feature>
<evidence type="ECO:0000313" key="8">
    <source>
        <dbReference type="Proteomes" id="UP000192247"/>
    </source>
</evidence>
<keyword evidence="1" id="KW-0479">Metal-binding</keyword>
<gene>
    <name evidence="7" type="ORF">BIW11_01701</name>
</gene>
<keyword evidence="2" id="KW-0677">Repeat</keyword>
<dbReference type="InterPro" id="IPR036236">
    <property type="entry name" value="Znf_C2H2_sf"/>
</dbReference>
<dbReference type="AlphaFoldDB" id="A0A1V9X9X5"/>